<evidence type="ECO:0000256" key="4">
    <source>
        <dbReference type="ARBA" id="ARBA00022989"/>
    </source>
</evidence>
<keyword evidence="2" id="KW-1003">Cell membrane</keyword>
<keyword evidence="3 6" id="KW-0812">Transmembrane</keyword>
<proteinExistence type="predicted"/>
<evidence type="ECO:0000256" key="6">
    <source>
        <dbReference type="SAM" id="Phobius"/>
    </source>
</evidence>
<dbReference type="Proteomes" id="UP001201985">
    <property type="component" value="Unassembled WGS sequence"/>
</dbReference>
<comment type="subcellular location">
    <subcellularLocation>
        <location evidence="1">Cell membrane</location>
        <topology evidence="1">Multi-pass membrane protein</topology>
    </subcellularLocation>
</comment>
<protein>
    <submittedName>
        <fullName evidence="7">Hydrogenase-4 component E</fullName>
    </submittedName>
</protein>
<dbReference type="RefSeq" id="WP_202910423.1">
    <property type="nucleotide sequence ID" value="NZ_JALBUU010000004.1"/>
</dbReference>
<reference evidence="7 8" key="1">
    <citation type="submission" date="2022-03" db="EMBL/GenBank/DDBJ databases">
        <title>Complete genome analysis of Roseomonas KG 17.1 : a prolific producer of plant growth promoters.</title>
        <authorList>
            <person name="Saadouli I."/>
            <person name="Najjari A."/>
            <person name="Mosbah A."/>
            <person name="Ouzari H.I."/>
        </authorList>
    </citation>
    <scope>NUCLEOTIDE SEQUENCE [LARGE SCALE GENOMIC DNA]</scope>
    <source>
        <strain evidence="7 8">KG17-1</strain>
    </source>
</reference>
<evidence type="ECO:0000256" key="2">
    <source>
        <dbReference type="ARBA" id="ARBA00022475"/>
    </source>
</evidence>
<feature type="transmembrane region" description="Helical" evidence="6">
    <location>
        <begin position="6"/>
        <end position="27"/>
    </location>
</feature>
<dbReference type="PANTHER" id="PTHR38601:SF1">
    <property type="entry name" value="HYDROGENASE-4 COMPONENT E"/>
    <property type="match status" value="1"/>
</dbReference>
<keyword evidence="8" id="KW-1185">Reference proteome</keyword>
<feature type="transmembrane region" description="Helical" evidence="6">
    <location>
        <begin position="60"/>
        <end position="84"/>
    </location>
</feature>
<feature type="transmembrane region" description="Helical" evidence="6">
    <location>
        <begin position="126"/>
        <end position="146"/>
    </location>
</feature>
<keyword evidence="5 6" id="KW-0472">Membrane</keyword>
<evidence type="ECO:0000313" key="7">
    <source>
        <dbReference type="EMBL" id="MCI0754415.1"/>
    </source>
</evidence>
<keyword evidence="4 6" id="KW-1133">Transmembrane helix</keyword>
<organism evidence="7 8">
    <name type="scientific">Teichococcus vastitatis</name>
    <dbReference type="NCBI Taxonomy" id="2307076"/>
    <lineage>
        <taxon>Bacteria</taxon>
        <taxon>Pseudomonadati</taxon>
        <taxon>Pseudomonadota</taxon>
        <taxon>Alphaproteobacteria</taxon>
        <taxon>Acetobacterales</taxon>
        <taxon>Roseomonadaceae</taxon>
        <taxon>Roseomonas</taxon>
    </lineage>
</organism>
<evidence type="ECO:0000313" key="8">
    <source>
        <dbReference type="Proteomes" id="UP001201985"/>
    </source>
</evidence>
<sequence>MGFGQLSFDMAHLLAGGVLLLCFVLLYQRRVAAVIHALALQGVALALAVAWQGWVLGMPGLYIAALAALGAKAVAIPIGLRLLVRRLELRRAVDSAIGIGPGMVAGVALVALAVLVVLPATPGSGVLAREGLAIALSVVLLGMLMMIIRRHPIGHVAGLLSLENGLVLAAAGPRGLPLVVELATAALVLVLTAVAGFFALRLRDDVAGPGPGLLHQPYAEGDPPGKAGR</sequence>
<accession>A0ABS9W550</accession>
<feature type="transmembrane region" description="Helical" evidence="6">
    <location>
        <begin position="178"/>
        <end position="200"/>
    </location>
</feature>
<evidence type="ECO:0000256" key="1">
    <source>
        <dbReference type="ARBA" id="ARBA00004651"/>
    </source>
</evidence>
<feature type="transmembrane region" description="Helical" evidence="6">
    <location>
        <begin position="96"/>
        <end position="120"/>
    </location>
</feature>
<gene>
    <name evidence="7" type="ORF">MON41_11680</name>
</gene>
<evidence type="ECO:0000256" key="5">
    <source>
        <dbReference type="ARBA" id="ARBA00023136"/>
    </source>
</evidence>
<dbReference type="EMBL" id="JALBUU010000004">
    <property type="protein sequence ID" value="MCI0754415.1"/>
    <property type="molecule type" value="Genomic_DNA"/>
</dbReference>
<comment type="caution">
    <text evidence="7">The sequence shown here is derived from an EMBL/GenBank/DDBJ whole genome shotgun (WGS) entry which is preliminary data.</text>
</comment>
<evidence type="ECO:0000256" key="3">
    <source>
        <dbReference type="ARBA" id="ARBA00022692"/>
    </source>
</evidence>
<dbReference type="PANTHER" id="PTHR38601">
    <property type="entry name" value="HYDROGENASE-4 COMPONENT E"/>
    <property type="match status" value="1"/>
</dbReference>
<dbReference type="InterPro" id="IPR038730">
    <property type="entry name" value="HyfE-like"/>
</dbReference>
<name>A0ABS9W550_9PROT</name>
<feature type="transmembrane region" description="Helical" evidence="6">
    <location>
        <begin position="34"/>
        <end position="54"/>
    </location>
</feature>